<dbReference type="HOGENOM" id="CLU_1914534_0_0_5"/>
<feature type="domain" description="STAS" evidence="1">
    <location>
        <begin position="33"/>
        <end position="132"/>
    </location>
</feature>
<dbReference type="EMBL" id="AP007255">
    <property type="protein sequence ID" value="BAE49383.1"/>
    <property type="molecule type" value="Genomic_DNA"/>
</dbReference>
<dbReference type="STRING" id="342108.amb0579"/>
<dbReference type="Gene3D" id="3.30.750.24">
    <property type="entry name" value="STAS domain"/>
    <property type="match status" value="1"/>
</dbReference>
<dbReference type="AlphaFoldDB" id="Q2W9U2"/>
<evidence type="ECO:0000313" key="2">
    <source>
        <dbReference type="EMBL" id="BAE49383.1"/>
    </source>
</evidence>
<dbReference type="KEGG" id="mag:amb0579"/>
<dbReference type="Proteomes" id="UP000007058">
    <property type="component" value="Chromosome"/>
</dbReference>
<dbReference type="PANTHER" id="PTHR35849:SF2">
    <property type="entry name" value="BLR2341 PROTEIN"/>
    <property type="match status" value="1"/>
</dbReference>
<dbReference type="InterPro" id="IPR052746">
    <property type="entry name" value="MlaB_ABC_Transporter"/>
</dbReference>
<dbReference type="Pfam" id="PF01740">
    <property type="entry name" value="STAS"/>
    <property type="match status" value="1"/>
</dbReference>
<dbReference type="CDD" id="cd07043">
    <property type="entry name" value="STAS_anti-anti-sigma_factors"/>
    <property type="match status" value="1"/>
</dbReference>
<dbReference type="PROSITE" id="PS50801">
    <property type="entry name" value="STAS"/>
    <property type="match status" value="1"/>
</dbReference>
<dbReference type="SUPFAM" id="SSF52091">
    <property type="entry name" value="SpoIIaa-like"/>
    <property type="match status" value="1"/>
</dbReference>
<organism evidence="2 3">
    <name type="scientific">Paramagnetospirillum magneticum (strain ATCC 700264 / AMB-1)</name>
    <name type="common">Magnetospirillum magneticum</name>
    <dbReference type="NCBI Taxonomy" id="342108"/>
    <lineage>
        <taxon>Bacteria</taxon>
        <taxon>Pseudomonadati</taxon>
        <taxon>Pseudomonadota</taxon>
        <taxon>Alphaproteobacteria</taxon>
        <taxon>Rhodospirillales</taxon>
        <taxon>Magnetospirillaceae</taxon>
        <taxon>Paramagnetospirillum</taxon>
    </lineage>
</organism>
<name>Q2W9U2_PARM1</name>
<sequence length="132" mass="14914">MDQIQFASFRPWSHKKSRSILTRWATEEFEYHMNISISHQDDTLTVRLDGTMDYTVTSQMNSLISDIGSIKAARVVVDLTKVARVDSVGLGMLHLAKDEIVSNGRHLTLRGASGNVRRLFELTDGDSSFHFE</sequence>
<dbReference type="PANTHER" id="PTHR35849">
    <property type="entry name" value="BLR2341 PROTEIN"/>
    <property type="match status" value="1"/>
</dbReference>
<protein>
    <submittedName>
        <fullName evidence="2">Anti-anti-sigma regulatory factor</fullName>
    </submittedName>
</protein>
<proteinExistence type="predicted"/>
<evidence type="ECO:0000259" key="1">
    <source>
        <dbReference type="PROSITE" id="PS50801"/>
    </source>
</evidence>
<evidence type="ECO:0000313" key="3">
    <source>
        <dbReference type="Proteomes" id="UP000007058"/>
    </source>
</evidence>
<keyword evidence="3" id="KW-1185">Reference proteome</keyword>
<dbReference type="InterPro" id="IPR036513">
    <property type="entry name" value="STAS_dom_sf"/>
</dbReference>
<accession>Q2W9U2</accession>
<reference evidence="2 3" key="1">
    <citation type="journal article" date="2005" name="DNA Res.">
        <title>Complete genome sequence of the facultative anaerobic magnetotactic bacterium Magnetospirillum sp. strain AMB-1.</title>
        <authorList>
            <person name="Matsunaga T."/>
            <person name="Okamura Y."/>
            <person name="Fukuda Y."/>
            <person name="Wahyudi A.T."/>
            <person name="Murase Y."/>
            <person name="Takeyama H."/>
        </authorList>
    </citation>
    <scope>NUCLEOTIDE SEQUENCE [LARGE SCALE GENOMIC DNA]</scope>
    <source>
        <strain evidence="3">ATCC 700264 / AMB-1</strain>
    </source>
</reference>
<gene>
    <name evidence="2" type="ordered locus">amb0579</name>
</gene>
<dbReference type="InterPro" id="IPR002645">
    <property type="entry name" value="STAS_dom"/>
</dbReference>